<dbReference type="InParanoid" id="A0A369JLF7"/>
<evidence type="ECO:0000256" key="1">
    <source>
        <dbReference type="SAM" id="MobiDB-lite"/>
    </source>
</evidence>
<name>A0A369JLF7_HYPMA</name>
<gene>
    <name evidence="2" type="ORF">Hypma_010870</name>
</gene>
<organism evidence="2 3">
    <name type="scientific">Hypsizygus marmoreus</name>
    <name type="common">White beech mushroom</name>
    <name type="synonym">Agaricus marmoreus</name>
    <dbReference type="NCBI Taxonomy" id="39966"/>
    <lineage>
        <taxon>Eukaryota</taxon>
        <taxon>Fungi</taxon>
        <taxon>Dikarya</taxon>
        <taxon>Basidiomycota</taxon>
        <taxon>Agaricomycotina</taxon>
        <taxon>Agaricomycetes</taxon>
        <taxon>Agaricomycetidae</taxon>
        <taxon>Agaricales</taxon>
        <taxon>Tricholomatineae</taxon>
        <taxon>Lyophyllaceae</taxon>
        <taxon>Hypsizygus</taxon>
    </lineage>
</organism>
<feature type="compositionally biased region" description="Basic and acidic residues" evidence="1">
    <location>
        <begin position="91"/>
        <end position="112"/>
    </location>
</feature>
<dbReference type="Proteomes" id="UP000076154">
    <property type="component" value="Unassembled WGS sequence"/>
</dbReference>
<dbReference type="AlphaFoldDB" id="A0A369JLF7"/>
<proteinExistence type="predicted"/>
<protein>
    <submittedName>
        <fullName evidence="2">Uncharacterized protein</fullName>
    </submittedName>
</protein>
<keyword evidence="3" id="KW-1185">Reference proteome</keyword>
<evidence type="ECO:0000313" key="3">
    <source>
        <dbReference type="Proteomes" id="UP000076154"/>
    </source>
</evidence>
<sequence>MVDEWALISMMRVMLNESSEGVPSDLRQPRVGGPSPLLPDKTIVSCIYHTGYVVLGTTNTIYIARSLADYDPSNLSNPKTKSNALAGKPSFRSEKGVSKKGVKTSDRSRLQS</sequence>
<comment type="caution">
    <text evidence="2">The sequence shown here is derived from an EMBL/GenBank/DDBJ whole genome shotgun (WGS) entry which is preliminary data.</text>
</comment>
<evidence type="ECO:0000313" key="2">
    <source>
        <dbReference type="EMBL" id="RDB22040.1"/>
    </source>
</evidence>
<feature type="compositionally biased region" description="Polar residues" evidence="1">
    <location>
        <begin position="73"/>
        <end position="83"/>
    </location>
</feature>
<reference evidence="2" key="1">
    <citation type="submission" date="2018-04" db="EMBL/GenBank/DDBJ databases">
        <title>Whole genome sequencing of Hypsizygus marmoreus.</title>
        <authorList>
            <person name="Choi I.-G."/>
            <person name="Min B."/>
            <person name="Kim J.-G."/>
            <person name="Kim S."/>
            <person name="Oh Y.-L."/>
            <person name="Kong W.-S."/>
            <person name="Park H."/>
            <person name="Jeong J."/>
            <person name="Song E.-S."/>
        </authorList>
    </citation>
    <scope>NUCLEOTIDE SEQUENCE [LARGE SCALE GENOMIC DNA]</scope>
    <source>
        <strain evidence="2">51987-8</strain>
    </source>
</reference>
<accession>A0A369JLF7</accession>
<dbReference type="EMBL" id="LUEZ02000053">
    <property type="protein sequence ID" value="RDB22040.1"/>
    <property type="molecule type" value="Genomic_DNA"/>
</dbReference>
<feature type="region of interest" description="Disordered" evidence="1">
    <location>
        <begin position="73"/>
        <end position="112"/>
    </location>
</feature>